<keyword evidence="1" id="KW-0472">Membrane</keyword>
<feature type="transmembrane region" description="Helical" evidence="1">
    <location>
        <begin position="87"/>
        <end position="103"/>
    </location>
</feature>
<dbReference type="PANTHER" id="PTHR35531">
    <property type="entry name" value="INNER MEMBRANE PROTEIN YBCI-RELATED"/>
    <property type="match status" value="1"/>
</dbReference>
<dbReference type="EMBL" id="CP120733">
    <property type="protein sequence ID" value="WFD08803.1"/>
    <property type="molecule type" value="Genomic_DNA"/>
</dbReference>
<gene>
    <name evidence="2" type="ORF">P4S50_10375</name>
</gene>
<keyword evidence="2" id="KW-0378">Hydrolase</keyword>
<feature type="transmembrane region" description="Helical" evidence="1">
    <location>
        <begin position="115"/>
        <end position="140"/>
    </location>
</feature>
<dbReference type="RefSeq" id="WP_277730720.1">
    <property type="nucleotide sequence ID" value="NZ_CP120733.1"/>
</dbReference>
<keyword evidence="1" id="KW-0812">Transmembrane</keyword>
<sequence length="246" mass="28105">MRGVSHFAIGVLTVVETSILIDKPLSPLTFMISSFCSLLPDIDESHSTVSNLLIKSSFSKAIYRYTLYLINMITFFILIYINKNLTFNFILSFVLIVLIENKLKHTTLRKSLFSALSFILCLSLYYIKAPFAFISLTIFIGVAPWLRHRGFTHSLIGIILFYFLLKEIETIINCPQLALYTSISYASHIFLGDIFTKMGIPIFYPISNKKISLAPFKVGSLSGNIFELVYTFVYFLIVICTFKYKL</sequence>
<reference evidence="2 3" key="1">
    <citation type="submission" date="2023-03" db="EMBL/GenBank/DDBJ databases">
        <title>Complete genome sequence of Tepidibacter sp. SWIR-1, isolated from a deep-sea hydrothermal vent.</title>
        <authorList>
            <person name="Li X."/>
        </authorList>
    </citation>
    <scope>NUCLEOTIDE SEQUENCE [LARGE SCALE GENOMIC DNA]</scope>
    <source>
        <strain evidence="2 3">SWIR-1</strain>
    </source>
</reference>
<evidence type="ECO:0000313" key="2">
    <source>
        <dbReference type="EMBL" id="WFD08803.1"/>
    </source>
</evidence>
<feature type="transmembrane region" description="Helical" evidence="1">
    <location>
        <begin position="224"/>
        <end position="244"/>
    </location>
</feature>
<dbReference type="PANTHER" id="PTHR35531:SF1">
    <property type="entry name" value="INNER MEMBRANE PROTEIN YBCI-RELATED"/>
    <property type="match status" value="1"/>
</dbReference>
<dbReference type="GO" id="GO:0016787">
    <property type="term" value="F:hydrolase activity"/>
    <property type="evidence" value="ECO:0007669"/>
    <property type="project" value="UniProtKB-KW"/>
</dbReference>
<dbReference type="Proteomes" id="UP001222800">
    <property type="component" value="Chromosome"/>
</dbReference>
<feature type="transmembrane region" description="Helical" evidence="1">
    <location>
        <begin position="177"/>
        <end position="204"/>
    </location>
</feature>
<evidence type="ECO:0000313" key="3">
    <source>
        <dbReference type="Proteomes" id="UP001222800"/>
    </source>
</evidence>
<dbReference type="InterPro" id="IPR007404">
    <property type="entry name" value="YdjM-like"/>
</dbReference>
<accession>A0ABY8EDH5</accession>
<name>A0ABY8EDH5_9FIRM</name>
<evidence type="ECO:0000256" key="1">
    <source>
        <dbReference type="SAM" id="Phobius"/>
    </source>
</evidence>
<keyword evidence="1" id="KW-1133">Transmembrane helix</keyword>
<feature type="transmembrane region" description="Helical" evidence="1">
    <location>
        <begin position="146"/>
        <end position="165"/>
    </location>
</feature>
<keyword evidence="3" id="KW-1185">Reference proteome</keyword>
<dbReference type="Pfam" id="PF04307">
    <property type="entry name" value="YdjM"/>
    <property type="match status" value="1"/>
</dbReference>
<protein>
    <submittedName>
        <fullName evidence="2">Metal-dependent hydrolase</fullName>
    </submittedName>
</protein>
<organism evidence="2 3">
    <name type="scientific">Tepidibacter hydrothermalis</name>
    <dbReference type="NCBI Taxonomy" id="3036126"/>
    <lineage>
        <taxon>Bacteria</taxon>
        <taxon>Bacillati</taxon>
        <taxon>Bacillota</taxon>
        <taxon>Clostridia</taxon>
        <taxon>Peptostreptococcales</taxon>
        <taxon>Peptostreptococcaceae</taxon>
        <taxon>Tepidibacter</taxon>
    </lineage>
</organism>
<proteinExistence type="predicted"/>